<protein>
    <recommendedName>
        <fullName evidence="8">Mitochondrial import inner membrane translocase subunit TIM23</fullName>
    </recommendedName>
</protein>
<reference evidence="9 10" key="1">
    <citation type="journal article" date="2011" name="Proc. Natl. Acad. Sci. U.S.A.">
        <title>Comparative genomics of xylose-fermenting fungi for enhanced biofuel production.</title>
        <authorList>
            <person name="Wohlbach D.J."/>
            <person name="Kuo A."/>
            <person name="Sato T.K."/>
            <person name="Potts K.M."/>
            <person name="Salamov A.A."/>
            <person name="LaButti K.M."/>
            <person name="Sun H."/>
            <person name="Clum A."/>
            <person name="Pangilinan J.L."/>
            <person name="Lindquist E.A."/>
            <person name="Lucas S."/>
            <person name="Lapidus A."/>
            <person name="Jin M."/>
            <person name="Gunawan C."/>
            <person name="Balan V."/>
            <person name="Dale B.E."/>
            <person name="Jeffries T.W."/>
            <person name="Zinkel R."/>
            <person name="Barry K.W."/>
            <person name="Grigoriev I.V."/>
            <person name="Gasch A.P."/>
        </authorList>
    </citation>
    <scope>NUCLEOTIDE SEQUENCE [LARGE SCALE GENOMIC DNA]</scope>
    <source>
        <strain evidence="10">NRRL Y-27907 / 11-Y1</strain>
    </source>
</reference>
<dbReference type="GO" id="GO:0005744">
    <property type="term" value="C:TIM23 mitochondrial import inner membrane translocase complex"/>
    <property type="evidence" value="ECO:0007669"/>
    <property type="project" value="InterPro"/>
</dbReference>
<keyword evidence="3" id="KW-0812">Transmembrane</keyword>
<comment type="subcellular location">
    <subcellularLocation>
        <location evidence="1 8">Mitochondrion inner membrane</location>
        <topology evidence="1 8">Multi-pass membrane protein</topology>
    </subcellularLocation>
</comment>
<evidence type="ECO:0000256" key="8">
    <source>
        <dbReference type="RuleBase" id="RU364003"/>
    </source>
</evidence>
<keyword evidence="8" id="KW-0811">Translocation</keyword>
<dbReference type="Proteomes" id="UP000000709">
    <property type="component" value="Unassembled WGS sequence"/>
</dbReference>
<dbReference type="HOGENOM" id="CLU_063935_1_0_1"/>
<dbReference type="OMA" id="QYIMPEG"/>
<evidence type="ECO:0000256" key="1">
    <source>
        <dbReference type="ARBA" id="ARBA00004448"/>
    </source>
</evidence>
<proteinExistence type="inferred from homology"/>
<dbReference type="eggNOG" id="KOG3324">
    <property type="taxonomic scope" value="Eukaryota"/>
</dbReference>
<keyword evidence="7" id="KW-0472">Membrane</keyword>
<evidence type="ECO:0000256" key="2">
    <source>
        <dbReference type="ARBA" id="ARBA00008444"/>
    </source>
</evidence>
<keyword evidence="8" id="KW-0813">Transport</keyword>
<dbReference type="RefSeq" id="XP_007374287.1">
    <property type="nucleotide sequence ID" value="XM_007374225.1"/>
</dbReference>
<dbReference type="AlphaFoldDB" id="G3AM67"/>
<dbReference type="InParanoid" id="G3AM67"/>
<dbReference type="NCBIfam" id="TIGR00983">
    <property type="entry name" value="3a0801s02tim23"/>
    <property type="match status" value="1"/>
</dbReference>
<comment type="function">
    <text evidence="8">Essential component of the TIM23 complex, a complex that mediates the translocation of transit peptide-containing proteins across the mitochondrial inner membrane.</text>
</comment>
<dbReference type="KEGG" id="spaa:SPAPADRAFT_54791"/>
<dbReference type="STRING" id="619300.G3AM67"/>
<evidence type="ECO:0000256" key="7">
    <source>
        <dbReference type="ARBA" id="ARBA00023136"/>
    </source>
</evidence>
<comment type="similarity">
    <text evidence="2 8">Belongs to the Tim17/Tim22/Tim23 family.</text>
</comment>
<sequence>MSWLFGKSSSSQTDDASLKQTLGFDPKEVTDVHAMIQSPNLYTASQLHPLAGLEKGVEYLDLEDEKLNAVEGSQGIIPSRSWSDDLCYGTGAVYLLGLGLGGAYGLQEGVKNIPANAPPKLKLNTVLNHITKRGPFLGNSAGVLALTYNLIDSSIDAIRDKHDDYNSVAAGALAGALFKSSAGVKPMFYASALMALGAGAWCGIKRAFNSNTEPQALV</sequence>
<gene>
    <name evidence="9" type="ORF">SPAPADRAFT_54791</name>
</gene>
<keyword evidence="5" id="KW-1133">Transmembrane helix</keyword>
<dbReference type="InterPro" id="IPR005681">
    <property type="entry name" value="Tim23"/>
</dbReference>
<dbReference type="PANTHER" id="PTHR15371">
    <property type="entry name" value="TIM23"/>
    <property type="match status" value="1"/>
</dbReference>
<name>G3AM67_SPAPN</name>
<evidence type="ECO:0000256" key="4">
    <source>
        <dbReference type="ARBA" id="ARBA00022792"/>
    </source>
</evidence>
<evidence type="ECO:0000256" key="5">
    <source>
        <dbReference type="ARBA" id="ARBA00022989"/>
    </source>
</evidence>
<dbReference type="GeneID" id="18871888"/>
<keyword evidence="8" id="KW-0653">Protein transport</keyword>
<accession>G3AM67</accession>
<keyword evidence="6 8" id="KW-0496">Mitochondrion</keyword>
<evidence type="ECO:0000256" key="3">
    <source>
        <dbReference type="ARBA" id="ARBA00022692"/>
    </source>
</evidence>
<dbReference type="PANTHER" id="PTHR15371:SF0">
    <property type="entry name" value="SD19278P"/>
    <property type="match status" value="1"/>
</dbReference>
<dbReference type="FunCoup" id="G3AM67">
    <property type="interactions" value="585"/>
</dbReference>
<evidence type="ECO:0000313" key="10">
    <source>
        <dbReference type="Proteomes" id="UP000000709"/>
    </source>
</evidence>
<comment type="subunit">
    <text evidence="8">Component of the TIM23 complex, at least composed of TIM23, TIM17, TIM50 and TIM21.</text>
</comment>
<dbReference type="OrthoDB" id="159299at2759"/>
<dbReference type="Pfam" id="PF02466">
    <property type="entry name" value="Tim17"/>
    <property type="match status" value="1"/>
</dbReference>
<dbReference type="GO" id="GO:0030150">
    <property type="term" value="P:protein import into mitochondrial matrix"/>
    <property type="evidence" value="ECO:0007669"/>
    <property type="project" value="InterPro"/>
</dbReference>
<dbReference type="EMBL" id="GL996501">
    <property type="protein sequence ID" value="EGW32772.1"/>
    <property type="molecule type" value="Genomic_DNA"/>
</dbReference>
<evidence type="ECO:0000256" key="6">
    <source>
        <dbReference type="ARBA" id="ARBA00023128"/>
    </source>
</evidence>
<dbReference type="GO" id="GO:0008320">
    <property type="term" value="F:protein transmembrane transporter activity"/>
    <property type="evidence" value="ECO:0007669"/>
    <property type="project" value="InterPro"/>
</dbReference>
<dbReference type="InterPro" id="IPR045238">
    <property type="entry name" value="Tim23-like"/>
</dbReference>
<organism evidence="10">
    <name type="scientific">Spathaspora passalidarum (strain NRRL Y-27907 / 11-Y1)</name>
    <dbReference type="NCBI Taxonomy" id="619300"/>
    <lineage>
        <taxon>Eukaryota</taxon>
        <taxon>Fungi</taxon>
        <taxon>Dikarya</taxon>
        <taxon>Ascomycota</taxon>
        <taxon>Saccharomycotina</taxon>
        <taxon>Pichiomycetes</taxon>
        <taxon>Debaryomycetaceae</taxon>
        <taxon>Spathaspora</taxon>
    </lineage>
</organism>
<keyword evidence="4 8" id="KW-0999">Mitochondrion inner membrane</keyword>
<evidence type="ECO:0000313" key="9">
    <source>
        <dbReference type="EMBL" id="EGW32772.1"/>
    </source>
</evidence>
<keyword evidence="10" id="KW-1185">Reference proteome</keyword>